<feature type="domain" description="HTH marR-type" evidence="4">
    <location>
        <begin position="3"/>
        <end position="140"/>
    </location>
</feature>
<organism evidence="5 6">
    <name type="scientific">Roseburia intestinalis</name>
    <dbReference type="NCBI Taxonomy" id="166486"/>
    <lineage>
        <taxon>Bacteria</taxon>
        <taxon>Bacillati</taxon>
        <taxon>Bacillota</taxon>
        <taxon>Clostridia</taxon>
        <taxon>Lachnospirales</taxon>
        <taxon>Lachnospiraceae</taxon>
        <taxon>Roseburia</taxon>
    </lineage>
</organism>
<dbReference type="Pfam" id="PF12802">
    <property type="entry name" value="MarR_2"/>
    <property type="match status" value="1"/>
</dbReference>
<dbReference type="RefSeq" id="WP_118413166.1">
    <property type="nucleotide sequence ID" value="NZ_CACRUM010000073.1"/>
</dbReference>
<accession>A0A6L6L2Y3</accession>
<dbReference type="Proteomes" id="UP000478483">
    <property type="component" value="Unassembled WGS sequence"/>
</dbReference>
<dbReference type="GO" id="GO:0003677">
    <property type="term" value="F:DNA binding"/>
    <property type="evidence" value="ECO:0007669"/>
    <property type="project" value="UniProtKB-KW"/>
</dbReference>
<keyword evidence="3" id="KW-0804">Transcription</keyword>
<dbReference type="SMART" id="SM00347">
    <property type="entry name" value="HTH_MARR"/>
    <property type="match status" value="1"/>
</dbReference>
<dbReference type="Gene3D" id="1.10.10.10">
    <property type="entry name" value="Winged helix-like DNA-binding domain superfamily/Winged helix DNA-binding domain"/>
    <property type="match status" value="1"/>
</dbReference>
<dbReference type="AlphaFoldDB" id="A0A6L6L2Y3"/>
<evidence type="ECO:0000313" key="5">
    <source>
        <dbReference type="EMBL" id="MTR84367.1"/>
    </source>
</evidence>
<evidence type="ECO:0000256" key="2">
    <source>
        <dbReference type="ARBA" id="ARBA00023125"/>
    </source>
</evidence>
<dbReference type="PANTHER" id="PTHR42756">
    <property type="entry name" value="TRANSCRIPTIONAL REGULATOR, MARR"/>
    <property type="match status" value="1"/>
</dbReference>
<dbReference type="GO" id="GO:0003700">
    <property type="term" value="F:DNA-binding transcription factor activity"/>
    <property type="evidence" value="ECO:0007669"/>
    <property type="project" value="InterPro"/>
</dbReference>
<sequence length="167" mass="19395">MHTDTIGYKIRLLHNQIHKRMEAKRQENEKEPLTGMQRWTLGFLRDHDGKDIYQKDIETEFSVSRATASNMLAVMERKGLVRREAVEHDARLKKLVLTEKARALVDRSEQDMRDMEALLAKGLSEGEIRDLKRYLDQMLSNLDVDVECPKNSFCGGMKNRNTRCCGQ</sequence>
<evidence type="ECO:0000256" key="1">
    <source>
        <dbReference type="ARBA" id="ARBA00023015"/>
    </source>
</evidence>
<gene>
    <name evidence="5" type="ORF">GMD50_04700</name>
</gene>
<comment type="caution">
    <text evidence="5">The sequence shown here is derived from an EMBL/GenBank/DDBJ whole genome shotgun (WGS) entry which is preliminary data.</text>
</comment>
<dbReference type="InterPro" id="IPR000835">
    <property type="entry name" value="HTH_MarR-typ"/>
</dbReference>
<evidence type="ECO:0000259" key="4">
    <source>
        <dbReference type="PROSITE" id="PS50995"/>
    </source>
</evidence>
<reference evidence="5 6" key="1">
    <citation type="journal article" date="2019" name="Nat. Med.">
        <title>A library of human gut bacterial isolates paired with longitudinal multiomics data enables mechanistic microbiome research.</title>
        <authorList>
            <person name="Poyet M."/>
            <person name="Groussin M."/>
            <person name="Gibbons S.M."/>
            <person name="Avila-Pacheco J."/>
            <person name="Jiang X."/>
            <person name="Kearney S.M."/>
            <person name="Perrotta A.R."/>
            <person name="Berdy B."/>
            <person name="Zhao S."/>
            <person name="Lieberman T.D."/>
            <person name="Swanson P.K."/>
            <person name="Smith M."/>
            <person name="Roesemann S."/>
            <person name="Alexander J.E."/>
            <person name="Rich S.A."/>
            <person name="Livny J."/>
            <person name="Vlamakis H."/>
            <person name="Clish C."/>
            <person name="Bullock K."/>
            <person name="Deik A."/>
            <person name="Scott J."/>
            <person name="Pierce K.A."/>
            <person name="Xavier R.J."/>
            <person name="Alm E.J."/>
        </authorList>
    </citation>
    <scope>NUCLEOTIDE SEQUENCE [LARGE SCALE GENOMIC DNA]</scope>
    <source>
        <strain evidence="5 6">BIOML-A1</strain>
    </source>
</reference>
<name>A0A6L6L2Y3_9FIRM</name>
<dbReference type="EMBL" id="WNAJ01000004">
    <property type="protein sequence ID" value="MTR84367.1"/>
    <property type="molecule type" value="Genomic_DNA"/>
</dbReference>
<proteinExistence type="predicted"/>
<dbReference type="SUPFAM" id="SSF46785">
    <property type="entry name" value="Winged helix' DNA-binding domain"/>
    <property type="match status" value="1"/>
</dbReference>
<dbReference type="PROSITE" id="PS50995">
    <property type="entry name" value="HTH_MARR_2"/>
    <property type="match status" value="1"/>
</dbReference>
<dbReference type="InterPro" id="IPR036390">
    <property type="entry name" value="WH_DNA-bd_sf"/>
</dbReference>
<keyword evidence="2" id="KW-0238">DNA-binding</keyword>
<dbReference type="PANTHER" id="PTHR42756:SF1">
    <property type="entry name" value="TRANSCRIPTIONAL REPRESSOR OF EMRAB OPERON"/>
    <property type="match status" value="1"/>
</dbReference>
<keyword evidence="1" id="KW-0805">Transcription regulation</keyword>
<protein>
    <submittedName>
        <fullName evidence="5">MarR family transcriptional regulator</fullName>
    </submittedName>
</protein>
<evidence type="ECO:0000256" key="3">
    <source>
        <dbReference type="ARBA" id="ARBA00023163"/>
    </source>
</evidence>
<dbReference type="InterPro" id="IPR036388">
    <property type="entry name" value="WH-like_DNA-bd_sf"/>
</dbReference>
<evidence type="ECO:0000313" key="6">
    <source>
        <dbReference type="Proteomes" id="UP000478483"/>
    </source>
</evidence>